<evidence type="ECO:0000313" key="11">
    <source>
        <dbReference type="Proteomes" id="UP000247702"/>
    </source>
</evidence>
<dbReference type="Proteomes" id="UP000247702">
    <property type="component" value="Unassembled WGS sequence"/>
</dbReference>
<proteinExistence type="inferred from homology"/>
<keyword evidence="3 6" id="KW-0812">Transmembrane</keyword>
<dbReference type="InterPro" id="IPR028055">
    <property type="entry name" value="YidC/Oxa/ALB_C"/>
</dbReference>
<feature type="transmembrane region" description="Helical" evidence="7">
    <location>
        <begin position="319"/>
        <end position="340"/>
    </location>
</feature>
<dbReference type="PANTHER" id="PTHR12428:SF65">
    <property type="entry name" value="CYTOCHROME C OXIDASE ASSEMBLY PROTEIN COX18, MITOCHONDRIAL"/>
    <property type="match status" value="1"/>
</dbReference>
<dbReference type="Proteomes" id="UP000615446">
    <property type="component" value="Unassembled WGS sequence"/>
</dbReference>
<keyword evidence="11" id="KW-1185">Reference proteome</keyword>
<evidence type="ECO:0000256" key="7">
    <source>
        <dbReference type="SAM" id="Phobius"/>
    </source>
</evidence>
<evidence type="ECO:0000313" key="9">
    <source>
        <dbReference type="EMBL" id="GBC02987.1"/>
    </source>
</evidence>
<dbReference type="InterPro" id="IPR001708">
    <property type="entry name" value="YidC/ALB3/OXA1/COX18"/>
</dbReference>
<evidence type="ECO:0000256" key="5">
    <source>
        <dbReference type="ARBA" id="ARBA00023136"/>
    </source>
</evidence>
<reference evidence="10" key="2">
    <citation type="submission" date="2019-10" db="EMBL/GenBank/DDBJ databases">
        <title>Conservation and host-specific expression of non-tandemly repeated heterogenous ribosome RNA gene in arbuscular mycorrhizal fungi.</title>
        <authorList>
            <person name="Maeda T."/>
            <person name="Kobayashi Y."/>
            <person name="Nakagawa T."/>
            <person name="Ezawa T."/>
            <person name="Yamaguchi K."/>
            <person name="Bino T."/>
            <person name="Nishimoto Y."/>
            <person name="Shigenobu S."/>
            <person name="Kawaguchi M."/>
        </authorList>
    </citation>
    <scope>NUCLEOTIDE SEQUENCE</scope>
    <source>
        <strain evidence="10">HR1</strain>
    </source>
</reference>
<dbReference type="EMBL" id="BEXD01003861">
    <property type="protein sequence ID" value="GBC02987.1"/>
    <property type="molecule type" value="Genomic_DNA"/>
</dbReference>
<gene>
    <name evidence="10" type="ORF">RCL2_001289400</name>
    <name evidence="9" type="ORF">RclHR1_04910020</name>
</gene>
<accession>A0A2Z6SD19</accession>
<dbReference type="PANTHER" id="PTHR12428">
    <property type="entry name" value="OXA1"/>
    <property type="match status" value="1"/>
</dbReference>
<reference evidence="9 11" key="1">
    <citation type="submission" date="2017-11" db="EMBL/GenBank/DDBJ databases">
        <title>The genome of Rhizophagus clarus HR1 reveals common genetic basis of auxotrophy among arbuscular mycorrhizal fungi.</title>
        <authorList>
            <person name="Kobayashi Y."/>
        </authorList>
    </citation>
    <scope>NUCLEOTIDE SEQUENCE [LARGE SCALE GENOMIC DNA]</scope>
    <source>
        <strain evidence="9 11">HR1</strain>
    </source>
</reference>
<dbReference type="OrthoDB" id="2148490at2759"/>
<protein>
    <submittedName>
        <fullName evidence="10">Mitochondrial inner membrane protein COX18</fullName>
    </submittedName>
</protein>
<dbReference type="Pfam" id="PF02096">
    <property type="entry name" value="60KD_IMP"/>
    <property type="match status" value="1"/>
</dbReference>
<evidence type="ECO:0000256" key="6">
    <source>
        <dbReference type="RuleBase" id="RU003945"/>
    </source>
</evidence>
<dbReference type="STRING" id="94130.A0A2Z6SD19"/>
<feature type="domain" description="Membrane insertase YidC/Oxa/ALB C-terminal" evidence="8">
    <location>
        <begin position="106"/>
        <end position="352"/>
    </location>
</feature>
<comment type="similarity">
    <text evidence="2 6">Belongs to the OXA1/ALB3/YidC family.</text>
</comment>
<dbReference type="GO" id="GO:0032979">
    <property type="term" value="P:protein insertion into mitochondrial inner membrane from matrix"/>
    <property type="evidence" value="ECO:0007669"/>
    <property type="project" value="TreeGrafter"/>
</dbReference>
<comment type="subcellular location">
    <subcellularLocation>
        <location evidence="1 6">Membrane</location>
        <topology evidence="1 6">Multi-pass membrane protein</topology>
    </subcellularLocation>
</comment>
<dbReference type="AlphaFoldDB" id="A0A2Z6SD19"/>
<name>A0A2Z6SD19_9GLOM</name>
<evidence type="ECO:0000256" key="4">
    <source>
        <dbReference type="ARBA" id="ARBA00022989"/>
    </source>
</evidence>
<dbReference type="GO" id="GO:0005743">
    <property type="term" value="C:mitochondrial inner membrane"/>
    <property type="evidence" value="ECO:0007669"/>
    <property type="project" value="TreeGrafter"/>
</dbReference>
<evidence type="ECO:0000256" key="1">
    <source>
        <dbReference type="ARBA" id="ARBA00004141"/>
    </source>
</evidence>
<dbReference type="CDD" id="cd20069">
    <property type="entry name" value="5TM_Oxa1-like"/>
    <property type="match status" value="1"/>
</dbReference>
<sequence>MFKFCKIVSRRKLQQILFLNNSFQCNSFRRDGTPQAKSIIGSLNKRKFSSTSTSLANSDTNKTIDVLPPSIVDTLPENLPTNDINSIISFNQSILEFIHNSTIFPWWATILISTILLRTFLTLPIAIIQQKNGAKILSLQPQIMEIFERLKHEVVREVKKRNGTYEEFQSELTKKFKAKINGMYKANKCSPIRNYLLPWIQIPLFISNSLTLRHMVDSTTKSNSGTNTLTIPENSIIGSTSRVNNMDVLTNITSVDNTSTDTLINGGILWFNDLTQSDPLYIFPLAIGLTNLLNIEIHSWFTKSQPSLRSKILKNLSRGLSILMIPVAAQAPMAICLYWLSSSIFSIGQNLFFLLPAIQKKFGFPEKKFDTSSTSKQTDKVKETLVIFTNNNSMKTKNTSLKNKKKK</sequence>
<organism evidence="9 11">
    <name type="scientific">Rhizophagus clarus</name>
    <dbReference type="NCBI Taxonomy" id="94130"/>
    <lineage>
        <taxon>Eukaryota</taxon>
        <taxon>Fungi</taxon>
        <taxon>Fungi incertae sedis</taxon>
        <taxon>Mucoromycota</taxon>
        <taxon>Glomeromycotina</taxon>
        <taxon>Glomeromycetes</taxon>
        <taxon>Glomerales</taxon>
        <taxon>Glomeraceae</taxon>
        <taxon>Rhizophagus</taxon>
    </lineage>
</organism>
<evidence type="ECO:0000259" key="8">
    <source>
        <dbReference type="Pfam" id="PF02096"/>
    </source>
</evidence>
<evidence type="ECO:0000256" key="3">
    <source>
        <dbReference type="ARBA" id="ARBA00022692"/>
    </source>
</evidence>
<comment type="caution">
    <text evidence="9">The sequence shown here is derived from an EMBL/GenBank/DDBJ whole genome shotgun (WGS) entry which is preliminary data.</text>
</comment>
<evidence type="ECO:0000313" key="10">
    <source>
        <dbReference type="EMBL" id="GES85793.1"/>
    </source>
</evidence>
<evidence type="ECO:0000256" key="2">
    <source>
        <dbReference type="ARBA" id="ARBA00009877"/>
    </source>
</evidence>
<feature type="transmembrane region" description="Helical" evidence="7">
    <location>
        <begin position="104"/>
        <end position="128"/>
    </location>
</feature>
<dbReference type="EMBL" id="BLAL01000156">
    <property type="protein sequence ID" value="GES85793.1"/>
    <property type="molecule type" value="Genomic_DNA"/>
</dbReference>
<keyword evidence="4 7" id="KW-1133">Transmembrane helix</keyword>
<dbReference type="GO" id="GO:0032977">
    <property type="term" value="F:membrane insertase activity"/>
    <property type="evidence" value="ECO:0007669"/>
    <property type="project" value="InterPro"/>
</dbReference>
<dbReference type="GO" id="GO:0033617">
    <property type="term" value="P:mitochondrial respiratory chain complex IV assembly"/>
    <property type="evidence" value="ECO:0007669"/>
    <property type="project" value="TreeGrafter"/>
</dbReference>
<keyword evidence="5 7" id="KW-0472">Membrane</keyword>